<evidence type="ECO:0000313" key="2">
    <source>
        <dbReference type="Proteomes" id="UP000308600"/>
    </source>
</evidence>
<keyword evidence="2" id="KW-1185">Reference proteome</keyword>
<evidence type="ECO:0000313" key="1">
    <source>
        <dbReference type="EMBL" id="TFK63582.1"/>
    </source>
</evidence>
<protein>
    <submittedName>
        <fullName evidence="1">Uncharacterized protein</fullName>
    </submittedName>
</protein>
<name>A0ACD3ADC7_9AGAR</name>
<sequence length="1894" mass="201697">MPVSVSGISRGPLTSAASSSRPMVRSGSPLGSTSAIETSNSTAIDDPSTGTQLYYDGANARNAIPRLKTRSGKRPEATLAAKSSHLRGDCNQYFSPDISTLPNLSVSLPSAPTLTPPVPPAGSTLPYTRTQYLAPHPAATASAGKGFSTTTVLSSARTLGLPSMTMQSQTERTLSPVRKTPPLTPSYPNPLPNQHHLSSSSSTPGSSSTSFSPNNSQGHGHVVQPGITRLEIGASKTRLTTTPLHTPPKPPTVVVQEWSNQGAQNQNVEQSGAGGVMDRNSEQQTLLPHVISISSPSSGWYSTPPSSSSSAGSPVSPLVIPPMLVSPVPRSANVPSNLAPSTSTSSSPPASAHQTSLMQNSPNSSPGKVSGSSSSRVVFNTHPTTRSPTRSPSYGQPAISRSPPRSRSNSRAGENSVVRRQAQAAQERILASRDGTTPPGQVQAQPQPRTRARSTSTSRAQRGYVPGFDWTGAKEESSMMSMMGRLGVGASAGASPSTSPSPPSAVPNPPASAPVPLTSGYHPSRGVASECFDEETVHRKFSYGLTSWGFVGDWPTAWNKYGGYVSVRFSRKARSGSGAGSRGYGSSSTSTMGSRGLAFGAAPRPGPAYMFGGEVGPLDKSNPALLHRGSMQSLRSQALAHVSGTRTPPTISRKSSLTQVTSFAPVLNLPSGSSNTQTPALNRKLSSPLPAGLLIGISTGPSMGPTTRTIPRKGSLQNILGPSTSGTTPPPSQQHQPSPSHHQHHLSLPKSRPSLSASSSKSKGKEKEVEVLDIVLDISAAGARGLTPLPNDDLPPPPVMRPKTPQSDHHPRELDALSPNALSAESVDYEYDDSDGELHSHPVLLDTESSHYSVESHDEKSERGSPYDIPNLGASLELGGDMGFGGGGFRAPSSSTHNGPDLSSTGHFQPDMRRRRKKKRKKGGDDLPLVFARPATTEVDSEEDDGDSTEFDISAPGTPHGGGFGDVSQKRKWSKGGMLGLAEFLTRENDLLDEVNRRGPAGAGPSSHPYASVHAPAKAKSQQRASTGTVLPPIKFRRRKRSSLVALQVDSDGSHSTGSGASGSEYGEVLAAGAEGSVLKSRRQSRREYSDPTTNLGGRSPYEHHQPDHDVDPVGYSSEMESYEGDMKLEKGRAYGRHSPRAPGNVPFPSSTFESSVSLAHGYVDEPIAPTVRITATSDLPSSSRSHRVDDGPSSPKDAEGHSIRLSKKNRPQRGPGGVNYIEVYVDNQNASALSRSPSPIKYARRRSGSDGDDEVLEGEEELGDDEEVYASGQRRKRGGHRVRGRERDDGDDEPRGRKGNPSVSRSFSLQNEKESLKSRKSISSKMSGLTFGLGKGKEREKGKAPQQPDTASEESSLSLTAGVGNLLRLKKNVPGTLVNVNASVSSTGTGQSSPQNPSSASLKTRFLPRKSSGKAREKEDGLAYLIGKPPPPASARAFTDVKSYPQGRDLLHLNLDLKGIVPPSARQSEGHRHSTQKSVDVISTALPSAPLSNQHRSPSSPSFPTAFMQRKSLDGKDGRDAWGWETDGPYPHLHAHLYSSKREGSGGLSQDERETKSAGKQKAKRLSTGGSGVPNLSRGNSFNAFMTFGMKKPKTSTGEKPAGSGRDVLRSPSRTSAGWLSQDETSRTPMQTVSPTETEKPRSPFPASSRRRKGTNRPGTDAGHSVITGAHSPSPIRYAKRSVLDGGDPSDLDEFEDDDDLDDLDPIAMQRNKRRRGGPGSAFTTPSPAAIARGFDESEPDQRGRTLERLSLGMGLGVKKKQKKNPEQRDGGPSSSDVVDMSSVNGSSSAFGSVEGPLTLAMGLGKGNRREEEKERERELQREREREKALAKEREKQRQREKQREKEREKQRREREKEEMKQQKKLGRSLSTSVLKVGGKVDGSVLDISFDKE</sequence>
<accession>A0ACD3ADC7</accession>
<reference evidence="1 2" key="1">
    <citation type="journal article" date="2019" name="Nat. Ecol. Evol.">
        <title>Megaphylogeny resolves global patterns of mushroom evolution.</title>
        <authorList>
            <person name="Varga T."/>
            <person name="Krizsan K."/>
            <person name="Foldi C."/>
            <person name="Dima B."/>
            <person name="Sanchez-Garcia M."/>
            <person name="Sanchez-Ramirez S."/>
            <person name="Szollosi G.J."/>
            <person name="Szarkandi J.G."/>
            <person name="Papp V."/>
            <person name="Albert L."/>
            <person name="Andreopoulos W."/>
            <person name="Angelini C."/>
            <person name="Antonin V."/>
            <person name="Barry K.W."/>
            <person name="Bougher N.L."/>
            <person name="Buchanan P."/>
            <person name="Buyck B."/>
            <person name="Bense V."/>
            <person name="Catcheside P."/>
            <person name="Chovatia M."/>
            <person name="Cooper J."/>
            <person name="Damon W."/>
            <person name="Desjardin D."/>
            <person name="Finy P."/>
            <person name="Geml J."/>
            <person name="Haridas S."/>
            <person name="Hughes K."/>
            <person name="Justo A."/>
            <person name="Karasinski D."/>
            <person name="Kautmanova I."/>
            <person name="Kiss B."/>
            <person name="Kocsube S."/>
            <person name="Kotiranta H."/>
            <person name="LaButti K.M."/>
            <person name="Lechner B.E."/>
            <person name="Liimatainen K."/>
            <person name="Lipzen A."/>
            <person name="Lukacs Z."/>
            <person name="Mihaltcheva S."/>
            <person name="Morgado L.N."/>
            <person name="Niskanen T."/>
            <person name="Noordeloos M.E."/>
            <person name="Ohm R.A."/>
            <person name="Ortiz-Santana B."/>
            <person name="Ovrebo C."/>
            <person name="Racz N."/>
            <person name="Riley R."/>
            <person name="Savchenko A."/>
            <person name="Shiryaev A."/>
            <person name="Soop K."/>
            <person name="Spirin V."/>
            <person name="Szebenyi C."/>
            <person name="Tomsovsky M."/>
            <person name="Tulloss R.E."/>
            <person name="Uehling J."/>
            <person name="Grigoriev I.V."/>
            <person name="Vagvolgyi C."/>
            <person name="Papp T."/>
            <person name="Martin F.M."/>
            <person name="Miettinen O."/>
            <person name="Hibbett D.S."/>
            <person name="Nagy L.G."/>
        </authorList>
    </citation>
    <scope>NUCLEOTIDE SEQUENCE [LARGE SCALE GENOMIC DNA]</scope>
    <source>
        <strain evidence="1 2">NL-1719</strain>
    </source>
</reference>
<dbReference type="Proteomes" id="UP000308600">
    <property type="component" value="Unassembled WGS sequence"/>
</dbReference>
<dbReference type="EMBL" id="ML208515">
    <property type="protein sequence ID" value="TFK63582.1"/>
    <property type="molecule type" value="Genomic_DNA"/>
</dbReference>
<organism evidence="1 2">
    <name type="scientific">Pluteus cervinus</name>
    <dbReference type="NCBI Taxonomy" id="181527"/>
    <lineage>
        <taxon>Eukaryota</taxon>
        <taxon>Fungi</taxon>
        <taxon>Dikarya</taxon>
        <taxon>Basidiomycota</taxon>
        <taxon>Agaricomycotina</taxon>
        <taxon>Agaricomycetes</taxon>
        <taxon>Agaricomycetidae</taxon>
        <taxon>Agaricales</taxon>
        <taxon>Pluteineae</taxon>
        <taxon>Pluteaceae</taxon>
        <taxon>Pluteus</taxon>
    </lineage>
</organism>
<gene>
    <name evidence="1" type="ORF">BDN72DRAFT_861988</name>
</gene>
<proteinExistence type="predicted"/>